<dbReference type="Gene3D" id="1.10.10.10">
    <property type="entry name" value="Winged helix-like DNA-binding domain superfamily/Winged helix DNA-binding domain"/>
    <property type="match status" value="1"/>
</dbReference>
<proteinExistence type="predicted"/>
<sequence length="247" mass="27392">MGAVTRSTVVDEIADKIAFQIASGRLEAGESLPSIRRMAEEYEINPSTVQLALERLRMAGFVEPRRGVGIVVRDIEMYGGVEIWHYLLRFSSRLPDLTVRTVQEILETLRMFYESSWAKIAADPSAYDPRPVRRALQRLELLAATEDAAPAEVYKCVLHVLRTSSAALGRTVMLSVLNSLGGVMGEVPEVVDALYCRPAEHAWWWGQVVTAWETADTELAASTLALLDDWHAEALGRLRVLLNAAVS</sequence>
<dbReference type="PROSITE" id="PS50949">
    <property type="entry name" value="HTH_GNTR"/>
    <property type="match status" value="1"/>
</dbReference>
<protein>
    <submittedName>
        <fullName evidence="5">Regulatory GntR family protein</fullName>
    </submittedName>
</protein>
<name>A0A3D9STQ4_9ACTN</name>
<dbReference type="CDD" id="cd07377">
    <property type="entry name" value="WHTH_GntR"/>
    <property type="match status" value="1"/>
</dbReference>
<dbReference type="EMBL" id="QTTT01000001">
    <property type="protein sequence ID" value="REE97870.1"/>
    <property type="molecule type" value="Genomic_DNA"/>
</dbReference>
<dbReference type="Pfam" id="PF00392">
    <property type="entry name" value="GntR"/>
    <property type="match status" value="1"/>
</dbReference>
<dbReference type="OrthoDB" id="4537656at2"/>
<dbReference type="Proteomes" id="UP000256661">
    <property type="component" value="Unassembled WGS sequence"/>
</dbReference>
<organism evidence="5 6">
    <name type="scientific">Thermomonospora umbrina</name>
    <dbReference type="NCBI Taxonomy" id="111806"/>
    <lineage>
        <taxon>Bacteria</taxon>
        <taxon>Bacillati</taxon>
        <taxon>Actinomycetota</taxon>
        <taxon>Actinomycetes</taxon>
        <taxon>Streptosporangiales</taxon>
        <taxon>Thermomonosporaceae</taxon>
        <taxon>Thermomonospora</taxon>
    </lineage>
</organism>
<dbReference type="GO" id="GO:0003677">
    <property type="term" value="F:DNA binding"/>
    <property type="evidence" value="ECO:0007669"/>
    <property type="project" value="UniProtKB-KW"/>
</dbReference>
<dbReference type="GO" id="GO:0003700">
    <property type="term" value="F:DNA-binding transcription factor activity"/>
    <property type="evidence" value="ECO:0007669"/>
    <property type="project" value="InterPro"/>
</dbReference>
<dbReference type="RefSeq" id="WP_116023368.1">
    <property type="nucleotide sequence ID" value="NZ_QTTT01000001.1"/>
</dbReference>
<keyword evidence="6" id="KW-1185">Reference proteome</keyword>
<evidence type="ECO:0000259" key="4">
    <source>
        <dbReference type="PROSITE" id="PS50949"/>
    </source>
</evidence>
<keyword evidence="2" id="KW-0238">DNA-binding</keyword>
<evidence type="ECO:0000313" key="6">
    <source>
        <dbReference type="Proteomes" id="UP000256661"/>
    </source>
</evidence>
<dbReference type="InterPro" id="IPR036388">
    <property type="entry name" value="WH-like_DNA-bd_sf"/>
</dbReference>
<dbReference type="PANTHER" id="PTHR43537">
    <property type="entry name" value="TRANSCRIPTIONAL REGULATOR, GNTR FAMILY"/>
    <property type="match status" value="1"/>
</dbReference>
<keyword evidence="1" id="KW-0805">Transcription regulation</keyword>
<dbReference type="InterPro" id="IPR000524">
    <property type="entry name" value="Tscrpt_reg_HTH_GntR"/>
</dbReference>
<reference evidence="5 6" key="1">
    <citation type="submission" date="2018-08" db="EMBL/GenBank/DDBJ databases">
        <title>Sequencing the genomes of 1000 actinobacteria strains.</title>
        <authorList>
            <person name="Klenk H.-P."/>
        </authorList>
    </citation>
    <scope>NUCLEOTIDE SEQUENCE [LARGE SCALE GENOMIC DNA]</scope>
    <source>
        <strain evidence="5 6">DSM 43927</strain>
    </source>
</reference>
<gene>
    <name evidence="5" type="ORF">DFJ69_3345</name>
</gene>
<accession>A0A3D9STQ4</accession>
<evidence type="ECO:0000313" key="5">
    <source>
        <dbReference type="EMBL" id="REE97870.1"/>
    </source>
</evidence>
<dbReference type="PANTHER" id="PTHR43537:SF24">
    <property type="entry name" value="GLUCONATE OPERON TRANSCRIPTIONAL REPRESSOR"/>
    <property type="match status" value="1"/>
</dbReference>
<evidence type="ECO:0000256" key="3">
    <source>
        <dbReference type="ARBA" id="ARBA00023163"/>
    </source>
</evidence>
<dbReference type="SUPFAM" id="SSF46785">
    <property type="entry name" value="Winged helix' DNA-binding domain"/>
    <property type="match status" value="1"/>
</dbReference>
<feature type="domain" description="HTH gntR-type" evidence="4">
    <location>
        <begin position="7"/>
        <end position="75"/>
    </location>
</feature>
<dbReference type="SMART" id="SM00345">
    <property type="entry name" value="HTH_GNTR"/>
    <property type="match status" value="1"/>
</dbReference>
<comment type="caution">
    <text evidence="5">The sequence shown here is derived from an EMBL/GenBank/DDBJ whole genome shotgun (WGS) entry which is preliminary data.</text>
</comment>
<keyword evidence="3" id="KW-0804">Transcription</keyword>
<evidence type="ECO:0000256" key="2">
    <source>
        <dbReference type="ARBA" id="ARBA00023125"/>
    </source>
</evidence>
<evidence type="ECO:0000256" key="1">
    <source>
        <dbReference type="ARBA" id="ARBA00023015"/>
    </source>
</evidence>
<dbReference type="InterPro" id="IPR036390">
    <property type="entry name" value="WH_DNA-bd_sf"/>
</dbReference>
<dbReference type="AlphaFoldDB" id="A0A3D9STQ4"/>